<dbReference type="Proteomes" id="UP000326759">
    <property type="component" value="Unassembled WGS sequence"/>
</dbReference>
<gene>
    <name evidence="2" type="primary">Mgll_0</name>
    <name evidence="2" type="ORF">Anas_04817</name>
</gene>
<name>A0A5N5T1X1_9CRUS</name>
<dbReference type="InterPro" id="IPR022742">
    <property type="entry name" value="Hydrolase_4"/>
</dbReference>
<dbReference type="OrthoDB" id="194865at2759"/>
<evidence type="ECO:0000313" key="3">
    <source>
        <dbReference type="Proteomes" id="UP000326759"/>
    </source>
</evidence>
<dbReference type="InterPro" id="IPR051044">
    <property type="entry name" value="MAG_DAG_Lipase"/>
</dbReference>
<dbReference type="AlphaFoldDB" id="A0A5N5T1X1"/>
<evidence type="ECO:0000259" key="1">
    <source>
        <dbReference type="Pfam" id="PF12146"/>
    </source>
</evidence>
<reference evidence="2 3" key="1">
    <citation type="journal article" date="2019" name="PLoS Biol.">
        <title>Sex chromosomes control vertical transmission of feminizing Wolbachia symbionts in an isopod.</title>
        <authorList>
            <person name="Becking T."/>
            <person name="Chebbi M.A."/>
            <person name="Giraud I."/>
            <person name="Moumen B."/>
            <person name="Laverre T."/>
            <person name="Caubet Y."/>
            <person name="Peccoud J."/>
            <person name="Gilbert C."/>
            <person name="Cordaux R."/>
        </authorList>
    </citation>
    <scope>NUCLEOTIDE SEQUENCE [LARGE SCALE GENOMIC DNA]</scope>
    <source>
        <strain evidence="2">ANa2</strain>
        <tissue evidence="2">Whole body excluding digestive tract and cuticle</tissue>
    </source>
</reference>
<protein>
    <submittedName>
        <fullName evidence="2">Monoglyceride lipase</fullName>
    </submittedName>
</protein>
<dbReference type="EMBL" id="SEYY01013807">
    <property type="protein sequence ID" value="KAB7500491.1"/>
    <property type="molecule type" value="Genomic_DNA"/>
</dbReference>
<dbReference type="Gene3D" id="3.40.50.1820">
    <property type="entry name" value="alpha/beta hydrolase"/>
    <property type="match status" value="1"/>
</dbReference>
<comment type="caution">
    <text evidence="2">The sequence shown here is derived from an EMBL/GenBank/DDBJ whole genome shotgun (WGS) entry which is preliminary data.</text>
</comment>
<evidence type="ECO:0000313" key="2">
    <source>
        <dbReference type="EMBL" id="KAB7500491.1"/>
    </source>
</evidence>
<dbReference type="InterPro" id="IPR029058">
    <property type="entry name" value="AB_hydrolase_fold"/>
</dbReference>
<dbReference type="PANTHER" id="PTHR11614">
    <property type="entry name" value="PHOSPHOLIPASE-RELATED"/>
    <property type="match status" value="1"/>
</dbReference>
<accession>A0A5N5T1X1</accession>
<sequence>MESITWPFLLLHGSEDQICSPEASQEFYKKARSNDKKLKLFPEAHHNLFLEIPEVRREALDDITDWIKERLPKEDI</sequence>
<proteinExistence type="predicted"/>
<feature type="domain" description="Serine aminopeptidase S33" evidence="1">
    <location>
        <begin position="2"/>
        <end position="51"/>
    </location>
</feature>
<dbReference type="Pfam" id="PF12146">
    <property type="entry name" value="Hydrolase_4"/>
    <property type="match status" value="1"/>
</dbReference>
<organism evidence="2 3">
    <name type="scientific">Armadillidium nasatum</name>
    <dbReference type="NCBI Taxonomy" id="96803"/>
    <lineage>
        <taxon>Eukaryota</taxon>
        <taxon>Metazoa</taxon>
        <taxon>Ecdysozoa</taxon>
        <taxon>Arthropoda</taxon>
        <taxon>Crustacea</taxon>
        <taxon>Multicrustacea</taxon>
        <taxon>Malacostraca</taxon>
        <taxon>Eumalacostraca</taxon>
        <taxon>Peracarida</taxon>
        <taxon>Isopoda</taxon>
        <taxon>Oniscidea</taxon>
        <taxon>Crinocheta</taxon>
        <taxon>Armadillidiidae</taxon>
        <taxon>Armadillidium</taxon>
    </lineage>
</organism>
<dbReference type="SUPFAM" id="SSF53474">
    <property type="entry name" value="alpha/beta-Hydrolases"/>
    <property type="match status" value="1"/>
</dbReference>
<keyword evidence="3" id="KW-1185">Reference proteome</keyword>